<feature type="chain" id="PRO_5037458621" description="Protein CyaE" evidence="8">
    <location>
        <begin position="26"/>
        <end position="495"/>
    </location>
</feature>
<dbReference type="GO" id="GO:0015288">
    <property type="term" value="F:porin activity"/>
    <property type="evidence" value="ECO:0007669"/>
    <property type="project" value="TreeGrafter"/>
</dbReference>
<keyword evidence="7" id="KW-0354">Hemolysis</keyword>
<keyword evidence="7" id="KW-0204">Cytolysis</keyword>
<comment type="similarity">
    <text evidence="1 7">Belongs to the outer membrane factor (OMF) (TC 1.B.17) family.</text>
</comment>
<evidence type="ECO:0000256" key="4">
    <source>
        <dbReference type="ARBA" id="ARBA00022692"/>
    </source>
</evidence>
<evidence type="ECO:0000256" key="6">
    <source>
        <dbReference type="ARBA" id="ARBA00023237"/>
    </source>
</evidence>
<keyword evidence="4" id="KW-0812">Transmembrane</keyword>
<dbReference type="Proteomes" id="UP000612361">
    <property type="component" value="Unassembled WGS sequence"/>
</dbReference>
<name>A0A923HX88_9BURK</name>
<protein>
    <recommendedName>
        <fullName evidence="7">Protein CyaE</fullName>
    </recommendedName>
</protein>
<dbReference type="AlphaFoldDB" id="A0A923HX88"/>
<dbReference type="GO" id="GO:0009279">
    <property type="term" value="C:cell outer membrane"/>
    <property type="evidence" value="ECO:0007669"/>
    <property type="project" value="UniProtKB-SubCell"/>
</dbReference>
<keyword evidence="10" id="KW-1185">Reference proteome</keyword>
<dbReference type="SUPFAM" id="SSF56954">
    <property type="entry name" value="Outer membrane efflux proteins (OEP)"/>
    <property type="match status" value="1"/>
</dbReference>
<gene>
    <name evidence="9" type="ORF">H8K47_00720</name>
</gene>
<comment type="caution">
    <text evidence="9">The sequence shown here is derived from an EMBL/GenBank/DDBJ whole genome shotgun (WGS) entry which is preliminary data.</text>
</comment>
<dbReference type="InterPro" id="IPR003423">
    <property type="entry name" value="OMP_efflux"/>
</dbReference>
<evidence type="ECO:0000313" key="10">
    <source>
        <dbReference type="Proteomes" id="UP000612361"/>
    </source>
</evidence>
<comment type="subcellular location">
    <subcellularLocation>
        <location evidence="7">Cell outer membrane</location>
        <topology evidence="7">Peripheral membrane protein</topology>
    </subcellularLocation>
</comment>
<accession>A0A923HX88</accession>
<evidence type="ECO:0000256" key="7">
    <source>
        <dbReference type="PIRNR" id="PIRNR001892"/>
    </source>
</evidence>
<comment type="function">
    <text evidence="7">CyaE is necessary for transport of calmodulin-sensitive adenylate cyclase-hemolysin (cyclolysin).</text>
</comment>
<dbReference type="PANTHER" id="PTHR30026:SF20">
    <property type="entry name" value="OUTER MEMBRANE PROTEIN TOLC"/>
    <property type="match status" value="1"/>
</dbReference>
<dbReference type="GO" id="GO:1990281">
    <property type="term" value="C:efflux pump complex"/>
    <property type="evidence" value="ECO:0007669"/>
    <property type="project" value="TreeGrafter"/>
</dbReference>
<organism evidence="9 10">
    <name type="scientific">Undibacterium rugosum</name>
    <dbReference type="NCBI Taxonomy" id="2762291"/>
    <lineage>
        <taxon>Bacteria</taxon>
        <taxon>Pseudomonadati</taxon>
        <taxon>Pseudomonadota</taxon>
        <taxon>Betaproteobacteria</taxon>
        <taxon>Burkholderiales</taxon>
        <taxon>Oxalobacteraceae</taxon>
        <taxon>Undibacterium</taxon>
    </lineage>
</organism>
<dbReference type="EMBL" id="JACOGG010000001">
    <property type="protein sequence ID" value="MBC3933869.1"/>
    <property type="molecule type" value="Genomic_DNA"/>
</dbReference>
<dbReference type="GO" id="GO:0031640">
    <property type="term" value="P:killing of cells of another organism"/>
    <property type="evidence" value="ECO:0007669"/>
    <property type="project" value="UniProtKB-KW"/>
</dbReference>
<dbReference type="InterPro" id="IPR028351">
    <property type="entry name" value="CyaE"/>
</dbReference>
<reference evidence="9" key="1">
    <citation type="submission" date="2020-08" db="EMBL/GenBank/DDBJ databases">
        <title>Novel species isolated from subtropical streams in China.</title>
        <authorList>
            <person name="Lu H."/>
        </authorList>
    </citation>
    <scope>NUCLEOTIDE SEQUENCE</scope>
    <source>
        <strain evidence="9">CY7W</strain>
    </source>
</reference>
<dbReference type="Pfam" id="PF02321">
    <property type="entry name" value="OEP"/>
    <property type="match status" value="2"/>
</dbReference>
<dbReference type="RefSeq" id="WP_186879510.1">
    <property type="nucleotide sequence ID" value="NZ_JACOGG010000001.1"/>
</dbReference>
<evidence type="ECO:0000256" key="8">
    <source>
        <dbReference type="SAM" id="SignalP"/>
    </source>
</evidence>
<evidence type="ECO:0000256" key="2">
    <source>
        <dbReference type="ARBA" id="ARBA00022448"/>
    </source>
</evidence>
<evidence type="ECO:0000256" key="3">
    <source>
        <dbReference type="ARBA" id="ARBA00022452"/>
    </source>
</evidence>
<feature type="signal peptide" evidence="8">
    <location>
        <begin position="1"/>
        <end position="25"/>
    </location>
</feature>
<keyword evidence="6 7" id="KW-0998">Cell outer membrane</keyword>
<dbReference type="PIRSF" id="PIRSF001892">
    <property type="entry name" value="CyaE"/>
    <property type="match status" value="1"/>
</dbReference>
<evidence type="ECO:0000313" key="9">
    <source>
        <dbReference type="EMBL" id="MBC3933869.1"/>
    </source>
</evidence>
<dbReference type="Gene3D" id="1.20.1600.10">
    <property type="entry name" value="Outer membrane efflux proteins (OEP)"/>
    <property type="match status" value="1"/>
</dbReference>
<sequence length="495" mass="52196">MKLFSPQLKPLLLISLFAAHCAILADEKIPARPDLPWPAPGTSGHSPFSFPVNPDLLKPTATVALSQQAYTLAQLIDLAREHHPATRIAWNEAKKAELHSALVDSSYQPKLSARAGVIAQQTSSDLSISQLQAGSQHSSQGGIVALTADWLLYDFGSRAALQDASKQASTMAKLAYSSAHQQLILSIALAYYAHAAALARQQNAATSLENAKLIVDAAEQRYKKGIGTVIEVAQARQGQAQANLVCVQAQAAEEDAYQALITALGVTPSGRLVLAPLPQRPLSLNLIPPLDQYIEQALAKRPDIASSYAAQLASQAAIRLAEAEFKPKIIAAVTLAQGSGGISSTAISPAGHFSPSLDLAGSRRSAGLMLGFSLPLYDGGTRQLSLSKARLDAENAGLRAQQLRDEAVRQILQTRNSLIKSIHAWLAAQVLVDAAQTTYNAAYEAYRSGVGTLTDLRLSESQLLAAKTSQNDSYSAALSASVSLAFASGSLGAAP</sequence>
<keyword evidence="3" id="KW-1134">Transmembrane beta strand</keyword>
<keyword evidence="8" id="KW-0732">Signal</keyword>
<proteinExistence type="inferred from homology"/>
<dbReference type="PANTHER" id="PTHR30026">
    <property type="entry name" value="OUTER MEMBRANE PROTEIN TOLC"/>
    <property type="match status" value="1"/>
</dbReference>
<evidence type="ECO:0000256" key="1">
    <source>
        <dbReference type="ARBA" id="ARBA00007613"/>
    </source>
</evidence>
<keyword evidence="5 7" id="KW-0472">Membrane</keyword>
<dbReference type="InterPro" id="IPR051906">
    <property type="entry name" value="TolC-like"/>
</dbReference>
<dbReference type="GO" id="GO:0015562">
    <property type="term" value="F:efflux transmembrane transporter activity"/>
    <property type="evidence" value="ECO:0007669"/>
    <property type="project" value="InterPro"/>
</dbReference>
<keyword evidence="2 7" id="KW-0813">Transport</keyword>
<evidence type="ECO:0000256" key="5">
    <source>
        <dbReference type="ARBA" id="ARBA00023136"/>
    </source>
</evidence>